<feature type="region of interest" description="Disordered" evidence="4">
    <location>
        <begin position="1"/>
        <end position="256"/>
    </location>
</feature>
<feature type="compositionally biased region" description="Basic residues" evidence="4">
    <location>
        <begin position="216"/>
        <end position="227"/>
    </location>
</feature>
<organism evidence="6 7">
    <name type="scientific">Tanacetum coccineum</name>
    <dbReference type="NCBI Taxonomy" id="301880"/>
    <lineage>
        <taxon>Eukaryota</taxon>
        <taxon>Viridiplantae</taxon>
        <taxon>Streptophyta</taxon>
        <taxon>Embryophyta</taxon>
        <taxon>Tracheophyta</taxon>
        <taxon>Spermatophyta</taxon>
        <taxon>Magnoliopsida</taxon>
        <taxon>eudicotyledons</taxon>
        <taxon>Gunneridae</taxon>
        <taxon>Pentapetalae</taxon>
        <taxon>asterids</taxon>
        <taxon>campanulids</taxon>
        <taxon>Asterales</taxon>
        <taxon>Asteraceae</taxon>
        <taxon>Asteroideae</taxon>
        <taxon>Anthemideae</taxon>
        <taxon>Anthemidinae</taxon>
        <taxon>Tanacetum</taxon>
    </lineage>
</organism>
<comment type="subcellular location">
    <subcellularLocation>
        <location evidence="1">Nucleus</location>
    </subcellularLocation>
</comment>
<dbReference type="InterPro" id="IPR012677">
    <property type="entry name" value="Nucleotide-bd_a/b_plait_sf"/>
</dbReference>
<name>A0ABQ4XW97_9ASTR</name>
<dbReference type="SUPFAM" id="SSF54928">
    <property type="entry name" value="RNA-binding domain, RBD"/>
    <property type="match status" value="1"/>
</dbReference>
<dbReference type="PANTHER" id="PTHR13948">
    <property type="entry name" value="RNA-BINDING PROTEIN"/>
    <property type="match status" value="1"/>
</dbReference>
<protein>
    <submittedName>
        <fullName evidence="6">Suppressor of ABI3-5 isoform X1</fullName>
    </submittedName>
</protein>
<dbReference type="InterPro" id="IPR035979">
    <property type="entry name" value="RBD_domain_sf"/>
</dbReference>
<dbReference type="Gene3D" id="3.30.70.330">
    <property type="match status" value="1"/>
</dbReference>
<reference evidence="6" key="1">
    <citation type="journal article" date="2022" name="Int. J. Mol. Sci.">
        <title>Draft Genome of Tanacetum Coccineum: Genomic Comparison of Closely Related Tanacetum-Family Plants.</title>
        <authorList>
            <person name="Yamashiro T."/>
            <person name="Shiraishi A."/>
            <person name="Nakayama K."/>
            <person name="Satake H."/>
        </authorList>
    </citation>
    <scope>NUCLEOTIDE SEQUENCE</scope>
</reference>
<feature type="compositionally biased region" description="Basic and acidic residues" evidence="4">
    <location>
        <begin position="145"/>
        <end position="198"/>
    </location>
</feature>
<evidence type="ECO:0000313" key="6">
    <source>
        <dbReference type="EMBL" id="GJS69407.1"/>
    </source>
</evidence>
<dbReference type="PROSITE" id="PS50102">
    <property type="entry name" value="RRM"/>
    <property type="match status" value="1"/>
</dbReference>
<dbReference type="PANTHER" id="PTHR13948:SF3">
    <property type="entry name" value="FI21118P1"/>
    <property type="match status" value="1"/>
</dbReference>
<keyword evidence="2" id="KW-0539">Nucleus</keyword>
<dbReference type="InterPro" id="IPR000504">
    <property type="entry name" value="RRM_dom"/>
</dbReference>
<keyword evidence="7" id="KW-1185">Reference proteome</keyword>
<dbReference type="EMBL" id="BQNB010009860">
    <property type="protein sequence ID" value="GJS69407.1"/>
    <property type="molecule type" value="Genomic_DNA"/>
</dbReference>
<feature type="domain" description="RRM" evidence="5">
    <location>
        <begin position="262"/>
        <end position="342"/>
    </location>
</feature>
<evidence type="ECO:0000256" key="4">
    <source>
        <dbReference type="SAM" id="MobiDB-lite"/>
    </source>
</evidence>
<evidence type="ECO:0000256" key="1">
    <source>
        <dbReference type="ARBA" id="ARBA00004123"/>
    </source>
</evidence>
<evidence type="ECO:0000256" key="2">
    <source>
        <dbReference type="ARBA" id="ARBA00023242"/>
    </source>
</evidence>
<evidence type="ECO:0000256" key="3">
    <source>
        <dbReference type="PROSITE-ProRule" id="PRU00176"/>
    </source>
</evidence>
<proteinExistence type="predicted"/>
<sequence>MRESHGTAPERYGAVHEPHFRAGDSYDDRRYLDERFPRDDIYPRNAFPRDVLERENYPPPPAAGGVWPQSRRRTYEEEYPLDRDSRRHVDPYPEMDMGREAGRYREADYYDDHGYERSQRYSGRDRDDYPYDDYDYRPRMSQSREVSRERDYDYGRRSYDSDYDRGGRREGSWRRRESRDRDREGKGLSRERDQSPYKRHERSRSRSRAQDERVRSRSPRSRSRGRSHREDSYDDDRYDRTDRRRDREEKRHHEYYSAVPSATVVVKGLSQKTTEEDLHQILSEWGPLRHVRVIKERNSGTSRGFAFIDFPSTGSARSMMDKVGDEGVVVDGRKLFFEYSSKPTGSAGGPFFGSDGSSRSGHMNHRTTLLFKL</sequence>
<evidence type="ECO:0000259" key="5">
    <source>
        <dbReference type="PROSITE" id="PS50102"/>
    </source>
</evidence>
<feature type="compositionally biased region" description="Basic and acidic residues" evidence="4">
    <location>
        <begin position="228"/>
        <end position="255"/>
    </location>
</feature>
<dbReference type="Pfam" id="PF00076">
    <property type="entry name" value="RRM_1"/>
    <property type="match status" value="1"/>
</dbReference>
<feature type="compositionally biased region" description="Basic and acidic residues" evidence="4">
    <location>
        <begin position="13"/>
        <end position="42"/>
    </location>
</feature>
<dbReference type="Proteomes" id="UP001151760">
    <property type="component" value="Unassembled WGS sequence"/>
</dbReference>
<comment type="caution">
    <text evidence="6">The sequence shown here is derived from an EMBL/GenBank/DDBJ whole genome shotgun (WGS) entry which is preliminary data.</text>
</comment>
<feature type="compositionally biased region" description="Basic and acidic residues" evidence="4">
    <location>
        <begin position="73"/>
        <end position="138"/>
    </location>
</feature>
<gene>
    <name evidence="6" type="ORF">Tco_0702248</name>
</gene>
<dbReference type="SMART" id="SM00360">
    <property type="entry name" value="RRM"/>
    <property type="match status" value="1"/>
</dbReference>
<keyword evidence="3" id="KW-0694">RNA-binding</keyword>
<reference evidence="6" key="2">
    <citation type="submission" date="2022-01" db="EMBL/GenBank/DDBJ databases">
        <authorList>
            <person name="Yamashiro T."/>
            <person name="Shiraishi A."/>
            <person name="Satake H."/>
            <person name="Nakayama K."/>
        </authorList>
    </citation>
    <scope>NUCLEOTIDE SEQUENCE</scope>
</reference>
<evidence type="ECO:0000313" key="7">
    <source>
        <dbReference type="Proteomes" id="UP001151760"/>
    </source>
</evidence>
<accession>A0ABQ4XW97</accession>